<organism evidence="5">
    <name type="scientific">Sesamum radiatum</name>
    <name type="common">Black benniseed</name>
    <dbReference type="NCBI Taxonomy" id="300843"/>
    <lineage>
        <taxon>Eukaryota</taxon>
        <taxon>Viridiplantae</taxon>
        <taxon>Streptophyta</taxon>
        <taxon>Embryophyta</taxon>
        <taxon>Tracheophyta</taxon>
        <taxon>Spermatophyta</taxon>
        <taxon>Magnoliopsida</taxon>
        <taxon>eudicotyledons</taxon>
        <taxon>Gunneridae</taxon>
        <taxon>Pentapetalae</taxon>
        <taxon>asterids</taxon>
        <taxon>lamiids</taxon>
        <taxon>Lamiales</taxon>
        <taxon>Pedaliaceae</taxon>
        <taxon>Sesamum</taxon>
    </lineage>
</organism>
<name>A0AAW2JWV8_SESRA</name>
<reference evidence="5" key="2">
    <citation type="journal article" date="2024" name="Plant">
        <title>Genomic evolution and insights into agronomic trait innovations of Sesamum species.</title>
        <authorList>
            <person name="Miao H."/>
            <person name="Wang L."/>
            <person name="Qu L."/>
            <person name="Liu H."/>
            <person name="Sun Y."/>
            <person name="Le M."/>
            <person name="Wang Q."/>
            <person name="Wei S."/>
            <person name="Zheng Y."/>
            <person name="Lin W."/>
            <person name="Duan Y."/>
            <person name="Cao H."/>
            <person name="Xiong S."/>
            <person name="Wang X."/>
            <person name="Wei L."/>
            <person name="Li C."/>
            <person name="Ma Q."/>
            <person name="Ju M."/>
            <person name="Zhao R."/>
            <person name="Li G."/>
            <person name="Mu C."/>
            <person name="Tian Q."/>
            <person name="Mei H."/>
            <person name="Zhang T."/>
            <person name="Gao T."/>
            <person name="Zhang H."/>
        </authorList>
    </citation>
    <scope>NUCLEOTIDE SEQUENCE</scope>
    <source>
        <strain evidence="5">G02</strain>
    </source>
</reference>
<evidence type="ECO:0000256" key="2">
    <source>
        <dbReference type="ARBA" id="ARBA00022801"/>
    </source>
</evidence>
<evidence type="ECO:0000256" key="1">
    <source>
        <dbReference type="ARBA" id="ARBA00008773"/>
    </source>
</evidence>
<dbReference type="Gene3D" id="3.20.20.80">
    <property type="entry name" value="Glycosidases"/>
    <property type="match status" value="1"/>
</dbReference>
<keyword evidence="2" id="KW-0378">Hydrolase</keyword>
<dbReference type="GO" id="GO:0005975">
    <property type="term" value="P:carbohydrate metabolic process"/>
    <property type="evidence" value="ECO:0007669"/>
    <property type="project" value="InterPro"/>
</dbReference>
<dbReference type="Pfam" id="PF00332">
    <property type="entry name" value="Glyco_hydro_17"/>
    <property type="match status" value="1"/>
</dbReference>
<dbReference type="SUPFAM" id="SSF51445">
    <property type="entry name" value="(Trans)glycosidases"/>
    <property type="match status" value="1"/>
</dbReference>
<dbReference type="GO" id="GO:0004553">
    <property type="term" value="F:hydrolase activity, hydrolyzing O-glycosyl compounds"/>
    <property type="evidence" value="ECO:0007669"/>
    <property type="project" value="InterPro"/>
</dbReference>
<sequence length="145" mass="16214">MAPSYCPIRVVAATFSILLAITTVNSIGVNYGTLGDNLPPPALVAQFLKEKTTIDRVKTFNVNPDILRAFAKTGIPVTVTIPNDEIPGLTDVHNARRWVSANIKPFYPRRRYNISWWETRSSTGVRKTSETILWPPCKQSTRLSN</sequence>
<accession>A0AAW2JWV8</accession>
<evidence type="ECO:0000256" key="3">
    <source>
        <dbReference type="ARBA" id="ARBA00023295"/>
    </source>
</evidence>
<gene>
    <name evidence="5" type="ORF">Sradi_6574500</name>
</gene>
<keyword evidence="3" id="KW-0326">Glycosidase</keyword>
<dbReference type="InterPro" id="IPR017853">
    <property type="entry name" value="GH"/>
</dbReference>
<proteinExistence type="inferred from homology"/>
<protein>
    <submittedName>
        <fullName evidence="5">Glucan endo-1,3-beta-glucosidase 11</fullName>
    </submittedName>
</protein>
<reference evidence="5" key="1">
    <citation type="submission" date="2020-06" db="EMBL/GenBank/DDBJ databases">
        <authorList>
            <person name="Li T."/>
            <person name="Hu X."/>
            <person name="Zhang T."/>
            <person name="Song X."/>
            <person name="Zhang H."/>
            <person name="Dai N."/>
            <person name="Sheng W."/>
            <person name="Hou X."/>
            <person name="Wei L."/>
        </authorList>
    </citation>
    <scope>NUCLEOTIDE SEQUENCE</scope>
    <source>
        <strain evidence="5">G02</strain>
        <tissue evidence="5">Leaf</tissue>
    </source>
</reference>
<dbReference type="EMBL" id="JACGWJ010000031">
    <property type="protein sequence ID" value="KAL0299147.1"/>
    <property type="molecule type" value="Genomic_DNA"/>
</dbReference>
<evidence type="ECO:0000313" key="5">
    <source>
        <dbReference type="EMBL" id="KAL0299147.1"/>
    </source>
</evidence>
<comment type="similarity">
    <text evidence="1 4">Belongs to the glycosyl hydrolase 17 family.</text>
</comment>
<dbReference type="PANTHER" id="PTHR32227">
    <property type="entry name" value="GLUCAN ENDO-1,3-BETA-GLUCOSIDASE BG1-RELATED-RELATED"/>
    <property type="match status" value="1"/>
</dbReference>
<evidence type="ECO:0000256" key="4">
    <source>
        <dbReference type="RuleBase" id="RU004335"/>
    </source>
</evidence>
<dbReference type="InterPro" id="IPR000490">
    <property type="entry name" value="Glyco_hydro_17"/>
</dbReference>
<comment type="caution">
    <text evidence="5">The sequence shown here is derived from an EMBL/GenBank/DDBJ whole genome shotgun (WGS) entry which is preliminary data.</text>
</comment>
<dbReference type="AlphaFoldDB" id="A0AAW2JWV8"/>
<dbReference type="InterPro" id="IPR044965">
    <property type="entry name" value="Glyco_hydro_17_plant"/>
</dbReference>